<comment type="caution">
    <text evidence="3">The sequence shown here is derived from an EMBL/GenBank/DDBJ whole genome shotgun (WGS) entry which is preliminary data.</text>
</comment>
<evidence type="ECO:0000256" key="2">
    <source>
        <dbReference type="SAM" id="Phobius"/>
    </source>
</evidence>
<protein>
    <submittedName>
        <fullName evidence="3">Uncharacterized protein</fullName>
    </submittedName>
</protein>
<keyword evidence="2" id="KW-0812">Transmembrane</keyword>
<feature type="transmembrane region" description="Helical" evidence="2">
    <location>
        <begin position="6"/>
        <end position="28"/>
    </location>
</feature>
<sequence>MSAELVIASIAVFLFGTGAVVFGIKLLAGRNRRPVARDVFTCPACGSHAFGSVALSDGTHTRRCKGWRQKAHLDVRCTFQWHESQDCLYMGEIGARLAAGDPTALRDGGGYDPCQNCGTSRAMHGADGTRSRCPDGWSEPGLAALEQRPWTNADAGGDAHQRDTFADHAEREPAVAVLEQFEVAAETFCHQCDRPLVPRSQAFVLGGGVFLCSRQCALHKLPSGYELREERDTLEDPPGPDELEQRKTLKSADELEQQRSTEGRGFVPRRPEDWQELERLVDDAETCVSLRGGSVEGASAPLARRIRSLLWPSLRGAQ</sequence>
<evidence type="ECO:0000313" key="3">
    <source>
        <dbReference type="EMBL" id="MDC0740126.1"/>
    </source>
</evidence>
<evidence type="ECO:0000313" key="4">
    <source>
        <dbReference type="Proteomes" id="UP001221411"/>
    </source>
</evidence>
<keyword evidence="2" id="KW-0472">Membrane</keyword>
<keyword evidence="4" id="KW-1185">Reference proteome</keyword>
<gene>
    <name evidence="3" type="ORF">POL67_02135</name>
</gene>
<name>A0ABT5EHA0_9BACT</name>
<keyword evidence="2" id="KW-1133">Transmembrane helix</keyword>
<feature type="region of interest" description="Disordered" evidence="1">
    <location>
        <begin position="228"/>
        <end position="271"/>
    </location>
</feature>
<dbReference type="Proteomes" id="UP001221411">
    <property type="component" value="Unassembled WGS sequence"/>
</dbReference>
<dbReference type="RefSeq" id="WP_271915020.1">
    <property type="nucleotide sequence ID" value="NZ_JAQNDO010000001.1"/>
</dbReference>
<accession>A0ABT5EHA0</accession>
<feature type="compositionally biased region" description="Acidic residues" evidence="1">
    <location>
        <begin position="232"/>
        <end position="242"/>
    </location>
</feature>
<proteinExistence type="predicted"/>
<organism evidence="3 4">
    <name type="scientific">Polyangium mundeleinium</name>
    <dbReference type="NCBI Taxonomy" id="2995306"/>
    <lineage>
        <taxon>Bacteria</taxon>
        <taxon>Pseudomonadati</taxon>
        <taxon>Myxococcota</taxon>
        <taxon>Polyangia</taxon>
        <taxon>Polyangiales</taxon>
        <taxon>Polyangiaceae</taxon>
        <taxon>Polyangium</taxon>
    </lineage>
</organism>
<feature type="compositionally biased region" description="Basic and acidic residues" evidence="1">
    <location>
        <begin position="243"/>
        <end position="262"/>
    </location>
</feature>
<dbReference type="EMBL" id="JAQNDO010000001">
    <property type="protein sequence ID" value="MDC0740126.1"/>
    <property type="molecule type" value="Genomic_DNA"/>
</dbReference>
<evidence type="ECO:0000256" key="1">
    <source>
        <dbReference type="SAM" id="MobiDB-lite"/>
    </source>
</evidence>
<reference evidence="3 4" key="1">
    <citation type="submission" date="2022-11" db="EMBL/GenBank/DDBJ databases">
        <title>Minimal conservation of predation-associated metabolite biosynthetic gene clusters underscores biosynthetic potential of Myxococcota including descriptions for ten novel species: Archangium lansinium sp. nov., Myxococcus landrumus sp. nov., Nannocystis bai.</title>
        <authorList>
            <person name="Ahearne A."/>
            <person name="Stevens C."/>
            <person name="Dowd S."/>
        </authorList>
    </citation>
    <scope>NUCLEOTIDE SEQUENCE [LARGE SCALE GENOMIC DNA]</scope>
    <source>
        <strain evidence="3 4">RJM3</strain>
    </source>
</reference>